<comment type="caution">
    <text evidence="2">The sequence shown here is derived from an EMBL/GenBank/DDBJ whole genome shotgun (WGS) entry which is preliminary data.</text>
</comment>
<dbReference type="InterPro" id="IPR016833">
    <property type="entry name" value="Put_Na-Bile_cotransptr"/>
</dbReference>
<evidence type="ECO:0000313" key="3">
    <source>
        <dbReference type="Proteomes" id="UP000530060"/>
    </source>
</evidence>
<sequence>MQNLFLPYKNLKIKIKNTLKKLLEVLRKAGFDGFLLMIGTMILLAYFLPKPGLVKEPVSLEDIANVGVSFIFLFYGLRLSVEKLKAGLANWKMHIVVQLTTFLFFPLIVLAFRPLFVNAGFELLWLGVFFLAALPSTVSSSVVMVSIAKGNIPAAIFNASISSLIGVVVTPLWVGLFIASATGDFDITDIVIKLVLQVLLPVIIGISLNSRFGAIAEKYKKQLKYFDQAVILTIIYTSFCKSFSEHLFEGFTAFELAGLATGMMVLFFAVFLCVGLLSRLLGFSDEDRITVLFCGSKKSLVHGTVMSKVLFQHSTITGIVLLPLMLYHALQLIAASIIAQGMARRKEV</sequence>
<dbReference type="Pfam" id="PF13593">
    <property type="entry name" value="SBF_like"/>
    <property type="match status" value="1"/>
</dbReference>
<accession>A0A6V6Z4D5</accession>
<protein>
    <recommendedName>
        <fullName evidence="4">Solute carrier family 10 (Sodium/bile acid cotransporter), member 7</fullName>
    </recommendedName>
</protein>
<evidence type="ECO:0008006" key="4">
    <source>
        <dbReference type="Google" id="ProtNLM"/>
    </source>
</evidence>
<reference evidence="2 3" key="1">
    <citation type="submission" date="2020-06" db="EMBL/GenBank/DDBJ databases">
        <authorList>
            <person name="Criscuolo A."/>
        </authorList>
    </citation>
    <scope>NUCLEOTIDE SEQUENCE [LARGE SCALE GENOMIC DNA]</scope>
    <source>
        <strain evidence="3">CIP 111411</strain>
    </source>
</reference>
<feature type="transmembrane region" description="Helical" evidence="1">
    <location>
        <begin position="124"/>
        <end position="148"/>
    </location>
</feature>
<feature type="transmembrane region" description="Helical" evidence="1">
    <location>
        <begin position="29"/>
        <end position="48"/>
    </location>
</feature>
<gene>
    <name evidence="2" type="ORF">FLAT13_03408</name>
</gene>
<dbReference type="Gene3D" id="1.20.1530.20">
    <property type="match status" value="1"/>
</dbReference>
<evidence type="ECO:0000313" key="2">
    <source>
        <dbReference type="EMBL" id="CAD0006648.1"/>
    </source>
</evidence>
<proteinExistence type="predicted"/>
<name>A0A6V6Z4D5_9FLAO</name>
<keyword evidence="3" id="KW-1185">Reference proteome</keyword>
<dbReference type="AlphaFoldDB" id="A0A6V6Z4D5"/>
<feature type="transmembrane region" description="Helical" evidence="1">
    <location>
        <begin position="155"/>
        <end position="178"/>
    </location>
</feature>
<dbReference type="InterPro" id="IPR038770">
    <property type="entry name" value="Na+/solute_symporter_sf"/>
</dbReference>
<dbReference type="PIRSF" id="PIRSF026166">
    <property type="entry name" value="UCP026166"/>
    <property type="match status" value="1"/>
</dbReference>
<dbReference type="EMBL" id="CAIJDP010000079">
    <property type="protein sequence ID" value="CAD0006648.1"/>
    <property type="molecule type" value="Genomic_DNA"/>
</dbReference>
<dbReference type="PANTHER" id="PTHR18640:SF5">
    <property type="entry name" value="SODIUM_BILE ACID COTRANSPORTER 7"/>
    <property type="match status" value="1"/>
</dbReference>
<feature type="transmembrane region" description="Helical" evidence="1">
    <location>
        <begin position="316"/>
        <end position="339"/>
    </location>
</feature>
<evidence type="ECO:0000256" key="1">
    <source>
        <dbReference type="SAM" id="Phobius"/>
    </source>
</evidence>
<feature type="transmembrane region" description="Helical" evidence="1">
    <location>
        <begin position="256"/>
        <end position="277"/>
    </location>
</feature>
<keyword evidence="1" id="KW-0472">Membrane</keyword>
<dbReference type="GO" id="GO:0005886">
    <property type="term" value="C:plasma membrane"/>
    <property type="evidence" value="ECO:0007669"/>
    <property type="project" value="TreeGrafter"/>
</dbReference>
<dbReference type="PANTHER" id="PTHR18640">
    <property type="entry name" value="SOLUTE CARRIER FAMILY 10 MEMBER 7"/>
    <property type="match status" value="1"/>
</dbReference>
<keyword evidence="1" id="KW-1133">Transmembrane helix</keyword>
<keyword evidence="1" id="KW-0812">Transmembrane</keyword>
<feature type="transmembrane region" description="Helical" evidence="1">
    <location>
        <begin position="63"/>
        <end position="81"/>
    </location>
</feature>
<feature type="transmembrane region" description="Helical" evidence="1">
    <location>
        <begin position="190"/>
        <end position="213"/>
    </location>
</feature>
<dbReference type="Proteomes" id="UP000530060">
    <property type="component" value="Unassembled WGS sequence"/>
</dbReference>
<feature type="transmembrane region" description="Helical" evidence="1">
    <location>
        <begin position="93"/>
        <end position="112"/>
    </location>
</feature>
<organism evidence="2 3">
    <name type="scientific">Flavobacterium salmonis</name>
    <dbReference type="NCBI Taxonomy" id="2654844"/>
    <lineage>
        <taxon>Bacteria</taxon>
        <taxon>Pseudomonadati</taxon>
        <taxon>Bacteroidota</taxon>
        <taxon>Flavobacteriia</taxon>
        <taxon>Flavobacteriales</taxon>
        <taxon>Flavobacteriaceae</taxon>
        <taxon>Flavobacterium</taxon>
    </lineage>
</organism>